<organism evidence="1 2">
    <name type="scientific">Beauveria bassiana D1-5</name>
    <dbReference type="NCBI Taxonomy" id="1245745"/>
    <lineage>
        <taxon>Eukaryota</taxon>
        <taxon>Fungi</taxon>
        <taxon>Dikarya</taxon>
        <taxon>Ascomycota</taxon>
        <taxon>Pezizomycotina</taxon>
        <taxon>Sordariomycetes</taxon>
        <taxon>Hypocreomycetidae</taxon>
        <taxon>Hypocreales</taxon>
        <taxon>Cordycipitaceae</taxon>
        <taxon>Beauveria</taxon>
    </lineage>
</organism>
<reference evidence="1 2" key="1">
    <citation type="submission" date="2012-10" db="EMBL/GenBank/DDBJ databases">
        <title>Genome sequencing and analysis of entomopathogenic fungi Beauveria bassiana D1-5.</title>
        <authorList>
            <person name="Li Q."/>
            <person name="Wang L."/>
            <person name="Zhang Z."/>
            <person name="Wang Q."/>
            <person name="Ren J."/>
            <person name="Wang M."/>
            <person name="Xu W."/>
            <person name="Wang J."/>
            <person name="Lu Y."/>
            <person name="Du Q."/>
            <person name="Sun Z."/>
        </authorList>
    </citation>
    <scope>NUCLEOTIDE SEQUENCE [LARGE SCALE GENOMIC DNA]</scope>
    <source>
        <strain evidence="1 2">D1-5</strain>
    </source>
</reference>
<dbReference type="HOGENOM" id="CLU_1796120_0_0_1"/>
<evidence type="ECO:0000313" key="1">
    <source>
        <dbReference type="EMBL" id="KGQ06270.1"/>
    </source>
</evidence>
<sequence>MASTRMGHQRHNGPLIYGVHVPSLIMRTLSGPSRLDQLIVGRLEINSLVTPRASNSRALVPVETKSTAPTIARRLTAYPTQILFALLRTPYSGLRAARTRHGNVCTTIAASLVRGRLGRTVYQIKPVIWPKLDCALCAHSFQNF</sequence>
<gene>
    <name evidence="1" type="ORF">BBAD15_g8407</name>
</gene>
<protein>
    <submittedName>
        <fullName evidence="1">Uncharacterized protein</fullName>
    </submittedName>
</protein>
<evidence type="ECO:0000313" key="2">
    <source>
        <dbReference type="Proteomes" id="UP000030106"/>
    </source>
</evidence>
<dbReference type="EMBL" id="ANFO01000842">
    <property type="protein sequence ID" value="KGQ06270.1"/>
    <property type="molecule type" value="Genomic_DNA"/>
</dbReference>
<accession>A0A0A2VJG9</accession>
<dbReference type="Proteomes" id="UP000030106">
    <property type="component" value="Unassembled WGS sequence"/>
</dbReference>
<name>A0A0A2VJG9_BEABA</name>
<proteinExistence type="predicted"/>
<comment type="caution">
    <text evidence="1">The sequence shown here is derived from an EMBL/GenBank/DDBJ whole genome shotgun (WGS) entry which is preliminary data.</text>
</comment>
<dbReference type="AlphaFoldDB" id="A0A0A2VJG9"/>